<evidence type="ECO:0000256" key="1">
    <source>
        <dbReference type="SAM" id="MobiDB-lite"/>
    </source>
</evidence>
<sequence length="280" mass="31321">MPIASMTMVESEGSEAHLGQRSQHSRDPIAGNIPNPPSELALHHKIWKQGTICSSPLRRKKKDLIHAGGPAQPSTGDSVVVPLSKVERLKQWTFASTLELIADDSATFEQQDWEKFDAFLASWNRNNSTWSYWLPKERKLHFLVRITSKTFSQNQPGQTYICINGLRSKEDITAFHHILSQQPIKAIYSPLRICFGKPRTISPAADNQIFTAHIGANDWTLCGTLVTVRNDSDGLVTVSTIGGVVEIDGSIYAITTNYPRHSEQQYEESVTRFAVLYNSI</sequence>
<protein>
    <submittedName>
        <fullName evidence="2">Uncharacterized protein</fullName>
    </submittedName>
</protein>
<evidence type="ECO:0000313" key="3">
    <source>
        <dbReference type="Proteomes" id="UP000250266"/>
    </source>
</evidence>
<accession>A0A8E2DY31</accession>
<feature type="region of interest" description="Disordered" evidence="1">
    <location>
        <begin position="1"/>
        <end position="35"/>
    </location>
</feature>
<reference evidence="2 3" key="1">
    <citation type="journal article" date="2016" name="Nat. Commun.">
        <title>Ectomycorrhizal ecology is imprinted in the genome of the dominant symbiotic fungus Cenococcum geophilum.</title>
        <authorList>
            <consortium name="DOE Joint Genome Institute"/>
            <person name="Peter M."/>
            <person name="Kohler A."/>
            <person name="Ohm R.A."/>
            <person name="Kuo A."/>
            <person name="Krutzmann J."/>
            <person name="Morin E."/>
            <person name="Arend M."/>
            <person name="Barry K.W."/>
            <person name="Binder M."/>
            <person name="Choi C."/>
            <person name="Clum A."/>
            <person name="Copeland A."/>
            <person name="Grisel N."/>
            <person name="Haridas S."/>
            <person name="Kipfer T."/>
            <person name="LaButti K."/>
            <person name="Lindquist E."/>
            <person name="Lipzen A."/>
            <person name="Maire R."/>
            <person name="Meier B."/>
            <person name="Mihaltcheva S."/>
            <person name="Molinier V."/>
            <person name="Murat C."/>
            <person name="Poggeler S."/>
            <person name="Quandt C.A."/>
            <person name="Sperisen C."/>
            <person name="Tritt A."/>
            <person name="Tisserant E."/>
            <person name="Crous P.W."/>
            <person name="Henrissat B."/>
            <person name="Nehls U."/>
            <person name="Egli S."/>
            <person name="Spatafora J.W."/>
            <person name="Grigoriev I.V."/>
            <person name="Martin F.M."/>
        </authorList>
    </citation>
    <scope>NUCLEOTIDE SEQUENCE [LARGE SCALE GENOMIC DNA]</scope>
    <source>
        <strain evidence="2 3">CBS 459.81</strain>
    </source>
</reference>
<proteinExistence type="predicted"/>
<dbReference type="AlphaFoldDB" id="A0A8E2DY31"/>
<evidence type="ECO:0000313" key="2">
    <source>
        <dbReference type="EMBL" id="OCK73678.1"/>
    </source>
</evidence>
<dbReference type="Proteomes" id="UP000250266">
    <property type="component" value="Unassembled WGS sequence"/>
</dbReference>
<organism evidence="2 3">
    <name type="scientific">Lepidopterella palustris CBS 459.81</name>
    <dbReference type="NCBI Taxonomy" id="1314670"/>
    <lineage>
        <taxon>Eukaryota</taxon>
        <taxon>Fungi</taxon>
        <taxon>Dikarya</taxon>
        <taxon>Ascomycota</taxon>
        <taxon>Pezizomycotina</taxon>
        <taxon>Dothideomycetes</taxon>
        <taxon>Pleosporomycetidae</taxon>
        <taxon>Mytilinidiales</taxon>
        <taxon>Argynnaceae</taxon>
        <taxon>Lepidopterella</taxon>
    </lineage>
</organism>
<dbReference type="OrthoDB" id="5428490at2759"/>
<keyword evidence="3" id="KW-1185">Reference proteome</keyword>
<gene>
    <name evidence="2" type="ORF">K432DRAFT_410498</name>
</gene>
<dbReference type="EMBL" id="KV745688">
    <property type="protein sequence ID" value="OCK73678.1"/>
    <property type="molecule type" value="Genomic_DNA"/>
</dbReference>
<name>A0A8E2DY31_9PEZI</name>